<feature type="non-terminal residue" evidence="1">
    <location>
        <position position="1"/>
    </location>
</feature>
<name>L7MF66_RHIPC</name>
<evidence type="ECO:0000313" key="1">
    <source>
        <dbReference type="EMBL" id="JAA62851.1"/>
    </source>
</evidence>
<dbReference type="AlphaFoldDB" id="L7MF66"/>
<dbReference type="EMBL" id="GACK01002183">
    <property type="protein sequence ID" value="JAA62851.1"/>
    <property type="molecule type" value="mRNA"/>
</dbReference>
<proteinExistence type="evidence at transcript level"/>
<reference evidence="1" key="1">
    <citation type="submission" date="2012-11" db="EMBL/GenBank/DDBJ databases">
        <authorList>
            <person name="Lucero-Rivera Y.E."/>
            <person name="Tovar-Ramirez D."/>
        </authorList>
    </citation>
    <scope>NUCLEOTIDE SEQUENCE</scope>
    <source>
        <tissue evidence="1">Salivary gland</tissue>
    </source>
</reference>
<organism evidence="1">
    <name type="scientific">Rhipicephalus pulchellus</name>
    <name type="common">Yellow backed tick</name>
    <name type="synonym">Dermacentor pulchellus</name>
    <dbReference type="NCBI Taxonomy" id="72859"/>
    <lineage>
        <taxon>Eukaryota</taxon>
        <taxon>Metazoa</taxon>
        <taxon>Ecdysozoa</taxon>
        <taxon>Arthropoda</taxon>
        <taxon>Chelicerata</taxon>
        <taxon>Arachnida</taxon>
        <taxon>Acari</taxon>
        <taxon>Parasitiformes</taxon>
        <taxon>Ixodida</taxon>
        <taxon>Ixodoidea</taxon>
        <taxon>Ixodidae</taxon>
        <taxon>Rhipicephalinae</taxon>
        <taxon>Rhipicephalus</taxon>
        <taxon>Rhipicephalus</taxon>
    </lineage>
</organism>
<dbReference type="GO" id="GO:0008237">
    <property type="term" value="F:metallopeptidase activity"/>
    <property type="evidence" value="ECO:0007669"/>
    <property type="project" value="InterPro"/>
</dbReference>
<dbReference type="SUPFAM" id="SSF55486">
    <property type="entry name" value="Metalloproteases ('zincins'), catalytic domain"/>
    <property type="match status" value="1"/>
</dbReference>
<sequence>LNALEHLDMSSLYCLSVAAFSIFAIGICTTAERGNVDEVGGNITIDAYVFYMPEAHANMAEVQGQHRSAGANNKDITKYFRNLFQTVQLYFRFNNISINFILTNVTEKSGLIEMYADDCENVDGPKTLANVQKYRRSLSRNVANHTILYLFTWQNITDYYVQGSEVVNFSASAVATYNTFCSENTSAALVQLGGLEVYSTSKATAHTFGSTLPPKDLRRLNKTFNKCIDPTSEKRKADASPTYGC</sequence>
<dbReference type="InterPro" id="IPR024079">
    <property type="entry name" value="MetalloPept_cat_dom_sf"/>
</dbReference>
<accession>L7MF66</accession>
<dbReference type="Gene3D" id="3.40.390.10">
    <property type="entry name" value="Collagenase (Catalytic Domain)"/>
    <property type="match status" value="1"/>
</dbReference>
<reference evidence="1" key="2">
    <citation type="journal article" date="2015" name="J. Proteomics">
        <title>Sexual differences in the sialomes of the zebra tick, Rhipicephalus pulchellus.</title>
        <authorList>
            <person name="Tan A.W."/>
            <person name="Francischetti I.M."/>
            <person name="Slovak M."/>
            <person name="Kini R.M."/>
            <person name="Ribeiro J.M."/>
        </authorList>
    </citation>
    <scope>NUCLEOTIDE SEQUENCE</scope>
    <source>
        <tissue evidence="1">Salivary gland</tissue>
    </source>
</reference>
<protein>
    <submittedName>
        <fullName evidence="1">Putative 28 kDa metastriate family member</fullName>
    </submittedName>
</protein>